<accession>A0A9P0KSB7</accession>
<sequence>MPELLSKKIGRKPLFDKAFEDMLVNYALIMEDKLYGLTQMDMRRIAYQLAIRNNLSNPFKDEKAGRYWLKGFLSRHRQILSMRKPSETSFARASGFTKERMNEFYDNLDKVYDEKKFTADRIFNVDETGLSIVQSKYPKIIARRGKKQIGAITSAERGLAHYNSDLYESCWDFCSANDNFPPQKYERNFNERRTCGIDWTGTSIWLDTDIFVHSMVPASY</sequence>
<evidence type="ECO:0000313" key="2">
    <source>
        <dbReference type="Proteomes" id="UP001152888"/>
    </source>
</evidence>
<dbReference type="Proteomes" id="UP001152888">
    <property type="component" value="Unassembled WGS sequence"/>
</dbReference>
<proteinExistence type="predicted"/>
<evidence type="ECO:0000313" key="1">
    <source>
        <dbReference type="EMBL" id="CAH1977447.1"/>
    </source>
</evidence>
<comment type="caution">
    <text evidence="1">The sequence shown here is derived from an EMBL/GenBank/DDBJ whole genome shotgun (WGS) entry which is preliminary data.</text>
</comment>
<protein>
    <recommendedName>
        <fullName evidence="3">HTH CENPB-type domain-containing protein</fullName>
    </recommendedName>
</protein>
<dbReference type="AlphaFoldDB" id="A0A9P0KSB7"/>
<keyword evidence="2" id="KW-1185">Reference proteome</keyword>
<gene>
    <name evidence="1" type="ORF">ACAOBT_LOCUS12662</name>
</gene>
<organism evidence="1 2">
    <name type="scientific">Acanthoscelides obtectus</name>
    <name type="common">Bean weevil</name>
    <name type="synonym">Bruchus obtectus</name>
    <dbReference type="NCBI Taxonomy" id="200917"/>
    <lineage>
        <taxon>Eukaryota</taxon>
        <taxon>Metazoa</taxon>
        <taxon>Ecdysozoa</taxon>
        <taxon>Arthropoda</taxon>
        <taxon>Hexapoda</taxon>
        <taxon>Insecta</taxon>
        <taxon>Pterygota</taxon>
        <taxon>Neoptera</taxon>
        <taxon>Endopterygota</taxon>
        <taxon>Coleoptera</taxon>
        <taxon>Polyphaga</taxon>
        <taxon>Cucujiformia</taxon>
        <taxon>Chrysomeloidea</taxon>
        <taxon>Chrysomelidae</taxon>
        <taxon>Bruchinae</taxon>
        <taxon>Bruchini</taxon>
        <taxon>Acanthoscelides</taxon>
    </lineage>
</organism>
<dbReference type="EMBL" id="CAKOFQ010006858">
    <property type="protein sequence ID" value="CAH1977447.1"/>
    <property type="molecule type" value="Genomic_DNA"/>
</dbReference>
<dbReference type="OrthoDB" id="6759966at2759"/>
<evidence type="ECO:0008006" key="3">
    <source>
        <dbReference type="Google" id="ProtNLM"/>
    </source>
</evidence>
<reference evidence="1" key="1">
    <citation type="submission" date="2022-03" db="EMBL/GenBank/DDBJ databases">
        <authorList>
            <person name="Sayadi A."/>
        </authorList>
    </citation>
    <scope>NUCLEOTIDE SEQUENCE</scope>
</reference>
<name>A0A9P0KSB7_ACAOB</name>